<dbReference type="Gene3D" id="3.30.930.10">
    <property type="entry name" value="Bira Bifunctional Protein, Domain 2"/>
    <property type="match status" value="1"/>
</dbReference>
<organism evidence="8">
    <name type="scientific">Klosneuvirus KNV1</name>
    <dbReference type="NCBI Taxonomy" id="1977640"/>
    <lineage>
        <taxon>Viruses</taxon>
        <taxon>Varidnaviria</taxon>
        <taxon>Bamfordvirae</taxon>
        <taxon>Nucleocytoviricota</taxon>
        <taxon>Megaviricetes</taxon>
        <taxon>Imitervirales</taxon>
        <taxon>Mimiviridae</taxon>
        <taxon>Klosneuvirinae</taxon>
        <taxon>Klosneuvirus</taxon>
    </lineage>
</organism>
<keyword evidence="3" id="KW-0067">ATP-binding</keyword>
<dbReference type="PANTHER" id="PTHR22594:SF34">
    <property type="entry name" value="ASPARAGINE--TRNA LIGASE, MITOCHONDRIAL-RELATED"/>
    <property type="match status" value="1"/>
</dbReference>
<evidence type="ECO:0000256" key="2">
    <source>
        <dbReference type="ARBA" id="ARBA00022741"/>
    </source>
</evidence>
<proteinExistence type="predicted"/>
<dbReference type="InterPro" id="IPR045864">
    <property type="entry name" value="aa-tRNA-synth_II/BPL/LPL"/>
</dbReference>
<dbReference type="SUPFAM" id="SSF55681">
    <property type="entry name" value="Class II aaRS and biotin synthetases"/>
    <property type="match status" value="1"/>
</dbReference>
<gene>
    <name evidence="8" type="ORF">Klosneuvirus_2_1</name>
</gene>
<keyword evidence="2" id="KW-0547">Nucleotide-binding</keyword>
<dbReference type="PANTHER" id="PTHR22594">
    <property type="entry name" value="ASPARTYL/LYSYL-TRNA SYNTHETASE"/>
    <property type="match status" value="1"/>
</dbReference>
<dbReference type="Gene3D" id="2.40.50.140">
    <property type="entry name" value="Nucleic acid-binding proteins"/>
    <property type="match status" value="1"/>
</dbReference>
<dbReference type="Pfam" id="PF01336">
    <property type="entry name" value="tRNA_anti-codon"/>
    <property type="match status" value="1"/>
</dbReference>
<dbReference type="Pfam" id="PF00152">
    <property type="entry name" value="tRNA-synt_2"/>
    <property type="match status" value="1"/>
</dbReference>
<feature type="domain" description="Aminoacyl-tRNA synthetase class II (D/K/N)" evidence="6">
    <location>
        <begin position="141"/>
        <end position="198"/>
    </location>
</feature>
<evidence type="ECO:0000256" key="3">
    <source>
        <dbReference type="ARBA" id="ARBA00022840"/>
    </source>
</evidence>
<evidence type="ECO:0000256" key="5">
    <source>
        <dbReference type="ARBA" id="ARBA00023146"/>
    </source>
</evidence>
<keyword evidence="1" id="KW-0436">Ligase</keyword>
<dbReference type="SUPFAM" id="SSF50249">
    <property type="entry name" value="Nucleic acid-binding proteins"/>
    <property type="match status" value="1"/>
</dbReference>
<reference evidence="8" key="1">
    <citation type="journal article" date="2017" name="Science">
        <title>Giant viruses with an expanded complement of translation system components.</title>
        <authorList>
            <person name="Schulz F."/>
            <person name="Yutin N."/>
            <person name="Ivanova N.N."/>
            <person name="Ortega D.R."/>
            <person name="Lee T.K."/>
            <person name="Vierheilig J."/>
            <person name="Daims H."/>
            <person name="Horn M."/>
            <person name="Wagner M."/>
            <person name="Jensen G.J."/>
            <person name="Kyrpides N.C."/>
            <person name="Koonin E.V."/>
            <person name="Woyke T."/>
        </authorList>
    </citation>
    <scope>NUCLEOTIDE SEQUENCE</scope>
    <source>
        <strain evidence="8">KNV1</strain>
    </source>
</reference>
<dbReference type="InterPro" id="IPR012340">
    <property type="entry name" value="NA-bd_OB-fold"/>
</dbReference>
<dbReference type="InterPro" id="IPR004364">
    <property type="entry name" value="Aa-tRNA-synt_II"/>
</dbReference>
<name>A0A1V0SIL6_9VIRU</name>
<evidence type="ECO:0000259" key="7">
    <source>
        <dbReference type="Pfam" id="PF01336"/>
    </source>
</evidence>
<keyword evidence="5 8" id="KW-0030">Aminoacyl-tRNA synthetase</keyword>
<feature type="non-terminal residue" evidence="8">
    <location>
        <position position="213"/>
    </location>
</feature>
<dbReference type="GO" id="GO:0005524">
    <property type="term" value="F:ATP binding"/>
    <property type="evidence" value="ECO:0007669"/>
    <property type="project" value="UniProtKB-KW"/>
</dbReference>
<evidence type="ECO:0000256" key="4">
    <source>
        <dbReference type="ARBA" id="ARBA00022917"/>
    </source>
</evidence>
<protein>
    <submittedName>
        <fullName evidence="8">Asparaginyl-tRNA synthetase</fullName>
    </submittedName>
</protein>
<sequence>MIIQMSYKQQHTDIKQIIAKPTDYVGKIVTICGWIKTFRAGKKNSLGFCKLNDGTCVEQLQILFDKSLLAENHKTYFDQIFEKATTGVSLKVIGPIVPSPKAEQPVELQAHSYEILGDVKDPETYPIAKTELGLDFLRTVPHLRVRTDTFASVNRIKSVMKLAFAEYFDQLGFHEVQVPLITDNECESGANPFTVTTVLGDGKVSGLPVKADD</sequence>
<evidence type="ECO:0000256" key="1">
    <source>
        <dbReference type="ARBA" id="ARBA00022598"/>
    </source>
</evidence>
<dbReference type="CDD" id="cd04318">
    <property type="entry name" value="EcAsnRS_like_N"/>
    <property type="match status" value="1"/>
</dbReference>
<dbReference type="EMBL" id="KY684109">
    <property type="protein sequence ID" value="ARF11565.1"/>
    <property type="molecule type" value="Genomic_DNA"/>
</dbReference>
<feature type="domain" description="OB" evidence="7">
    <location>
        <begin position="29"/>
        <end position="116"/>
    </location>
</feature>
<dbReference type="GO" id="GO:0004816">
    <property type="term" value="F:asparagine-tRNA ligase activity"/>
    <property type="evidence" value="ECO:0007669"/>
    <property type="project" value="TreeGrafter"/>
</dbReference>
<dbReference type="InterPro" id="IPR004365">
    <property type="entry name" value="NA-bd_OB_tRNA"/>
</dbReference>
<evidence type="ECO:0000313" key="8">
    <source>
        <dbReference type="EMBL" id="ARF11565.1"/>
    </source>
</evidence>
<accession>A0A1V0SIL6</accession>
<dbReference type="GO" id="GO:0003676">
    <property type="term" value="F:nucleic acid binding"/>
    <property type="evidence" value="ECO:0007669"/>
    <property type="project" value="InterPro"/>
</dbReference>
<keyword evidence="4" id="KW-0648">Protein biosynthesis</keyword>
<evidence type="ECO:0000259" key="6">
    <source>
        <dbReference type="Pfam" id="PF00152"/>
    </source>
</evidence>